<evidence type="ECO:0000256" key="2">
    <source>
        <dbReference type="ARBA" id="ARBA00001946"/>
    </source>
</evidence>
<dbReference type="GO" id="GO:0016605">
    <property type="term" value="C:PML body"/>
    <property type="evidence" value="ECO:0007669"/>
    <property type="project" value="UniProtKB-SubCell"/>
</dbReference>
<evidence type="ECO:0000313" key="15">
    <source>
        <dbReference type="Ensembl" id="ENSOKIP00005014517.1"/>
    </source>
</evidence>
<dbReference type="SUPFAM" id="SSF56219">
    <property type="entry name" value="DNase I-like"/>
    <property type="match status" value="1"/>
</dbReference>
<keyword evidence="8" id="KW-0378">Hydrolase</keyword>
<dbReference type="InterPro" id="IPR027903">
    <property type="entry name" value="DUF4566"/>
</dbReference>
<dbReference type="PANTHER" id="PTHR15822:SF4">
    <property type="entry name" value="TYROSYL-DNA PHOSPHODIESTERASE 2"/>
    <property type="match status" value="1"/>
</dbReference>
<comment type="cofactor">
    <cofactor evidence="1">
        <name>Mn(2+)</name>
        <dbReference type="ChEBI" id="CHEBI:29035"/>
    </cofactor>
</comment>
<evidence type="ECO:0000256" key="12">
    <source>
        <dbReference type="ARBA" id="ARBA00031304"/>
    </source>
</evidence>
<comment type="subcellular location">
    <subcellularLocation>
        <location evidence="3">Nucleus</location>
        <location evidence="3">PML body</location>
    </subcellularLocation>
</comment>
<evidence type="ECO:0000256" key="8">
    <source>
        <dbReference type="ARBA" id="ARBA00022801"/>
    </source>
</evidence>
<dbReference type="InterPro" id="IPR005135">
    <property type="entry name" value="Endo/exonuclease/phosphatase"/>
</dbReference>
<feature type="compositionally biased region" description="Low complexity" evidence="13">
    <location>
        <begin position="244"/>
        <end position="256"/>
    </location>
</feature>
<keyword evidence="7" id="KW-0227">DNA damage</keyword>
<dbReference type="AlphaFoldDB" id="A0A8C7D7M3"/>
<evidence type="ECO:0000256" key="7">
    <source>
        <dbReference type="ARBA" id="ARBA00022763"/>
    </source>
</evidence>
<evidence type="ECO:0000256" key="9">
    <source>
        <dbReference type="ARBA" id="ARBA00022842"/>
    </source>
</evidence>
<protein>
    <recommendedName>
        <fullName evidence="4">Tyrosyl-DNA phosphodiesterase 2</fullName>
    </recommendedName>
    <alternativeName>
        <fullName evidence="12">5'-tyrosyl-DNA phosphodiesterase</fullName>
    </alternativeName>
</protein>
<dbReference type="Gene3D" id="3.60.10.10">
    <property type="entry name" value="Endonuclease/exonuclease/phosphatase"/>
    <property type="match status" value="1"/>
</dbReference>
<dbReference type="Ensembl" id="ENSOKIT00005015458.1">
    <property type="protein sequence ID" value="ENSOKIP00005014517.1"/>
    <property type="gene ID" value="ENSOKIG00005006539.1"/>
</dbReference>
<keyword evidence="10" id="KW-0234">DNA repair</keyword>
<feature type="region of interest" description="Disordered" evidence="13">
    <location>
        <begin position="209"/>
        <end position="274"/>
    </location>
</feature>
<gene>
    <name evidence="15" type="primary">C6orf62</name>
    <name evidence="15" type="synonym">tdp2b</name>
</gene>
<evidence type="ECO:0000256" key="13">
    <source>
        <dbReference type="SAM" id="MobiDB-lite"/>
    </source>
</evidence>
<dbReference type="GeneTree" id="ENSGT00390000008115"/>
<dbReference type="GO" id="GO:0005737">
    <property type="term" value="C:cytoplasm"/>
    <property type="evidence" value="ECO:0007669"/>
    <property type="project" value="TreeGrafter"/>
</dbReference>
<evidence type="ECO:0000256" key="6">
    <source>
        <dbReference type="ARBA" id="ARBA00022723"/>
    </source>
</evidence>
<evidence type="ECO:0000256" key="1">
    <source>
        <dbReference type="ARBA" id="ARBA00001936"/>
    </source>
</evidence>
<dbReference type="GO" id="GO:0070260">
    <property type="term" value="F:5'-tyrosyl-DNA phosphodiesterase activity"/>
    <property type="evidence" value="ECO:0007669"/>
    <property type="project" value="TreeGrafter"/>
</dbReference>
<dbReference type="Pfam" id="PF03372">
    <property type="entry name" value="Exo_endo_phos"/>
    <property type="match status" value="1"/>
</dbReference>
<proteinExistence type="predicted"/>
<keyword evidence="9" id="KW-0460">Magnesium</keyword>
<keyword evidence="5" id="KW-0540">Nuclease</keyword>
<evidence type="ECO:0000256" key="10">
    <source>
        <dbReference type="ARBA" id="ARBA00023204"/>
    </source>
</evidence>
<reference evidence="15" key="2">
    <citation type="submission" date="2025-09" db="UniProtKB">
        <authorList>
            <consortium name="Ensembl"/>
        </authorList>
    </citation>
    <scope>IDENTIFICATION</scope>
</reference>
<name>A0A8C7D7M3_ONCKI</name>
<evidence type="ECO:0000256" key="4">
    <source>
        <dbReference type="ARBA" id="ARBA00017870"/>
    </source>
</evidence>
<dbReference type="FunFam" id="3.60.10.10:FF:000024">
    <property type="entry name" value="Tyrosyl-DNA phosphodiesterase 2"/>
    <property type="match status" value="1"/>
</dbReference>
<organism evidence="15 16">
    <name type="scientific">Oncorhynchus kisutch</name>
    <name type="common">Coho salmon</name>
    <name type="synonym">Salmo kisutch</name>
    <dbReference type="NCBI Taxonomy" id="8019"/>
    <lineage>
        <taxon>Eukaryota</taxon>
        <taxon>Metazoa</taxon>
        <taxon>Chordata</taxon>
        <taxon>Craniata</taxon>
        <taxon>Vertebrata</taxon>
        <taxon>Euteleostomi</taxon>
        <taxon>Actinopterygii</taxon>
        <taxon>Neopterygii</taxon>
        <taxon>Teleostei</taxon>
        <taxon>Protacanthopterygii</taxon>
        <taxon>Salmoniformes</taxon>
        <taxon>Salmonidae</taxon>
        <taxon>Salmoninae</taxon>
        <taxon>Oncorhynchus</taxon>
    </lineage>
</organism>
<dbReference type="GO" id="GO:0046872">
    <property type="term" value="F:metal ion binding"/>
    <property type="evidence" value="ECO:0007669"/>
    <property type="project" value="UniProtKB-KW"/>
</dbReference>
<dbReference type="PANTHER" id="PTHR15822">
    <property type="entry name" value="TRAF AND TNF RECEPTOR-ASSOCIATED PROTEIN"/>
    <property type="match status" value="1"/>
</dbReference>
<evidence type="ECO:0000256" key="11">
    <source>
        <dbReference type="ARBA" id="ARBA00023242"/>
    </source>
</evidence>
<keyword evidence="6" id="KW-0479">Metal-binding</keyword>
<accession>A0A8C7D7M3</accession>
<dbReference type="Pfam" id="PF15130">
    <property type="entry name" value="DUF4566"/>
    <property type="match status" value="1"/>
</dbReference>
<dbReference type="GO" id="GO:0003697">
    <property type="term" value="F:single-stranded DNA binding"/>
    <property type="evidence" value="ECO:0007669"/>
    <property type="project" value="TreeGrafter"/>
</dbReference>
<sequence>MGDPIWRRNQTRNRLRAQIQKKRESLADQFDFKIYIAFVFKDKKKKSALFEVAEVVPVMTNNYEDHILKGVQASSYSLQSSMELLQKDVVQLHAPRYQSMRRDVIGCTQEMDFILWPRNDIEKIVCLLFSRWKGAENEPFRPVQAKFEFHHGDYEKQLLHAVGRRDKAGMVMNNPTQSVFLFMDRQLLQRALNSFFEADMEAVFTVEDSPKKDISPPKVKRQKLDKPQGKMDCIDLTTEEPACSSSSAKSTNSSKSVEPKAKVKTPGSEEQDGGKLSLISWNVDGLDTVNLGERARGLCSYLALYTPDVVFLQELIEPYVQYLKKRAVSYTIIEGGEVGYFTGLMLKKSRVKLLNSDIISYPTTQMMRNLLVAQVTFRDQELCVMTSHFESCKGQAEERMKQLSVVLKRMREAPTNVTVLFGGDTNLRDAEVTKVGGLPGGVCDVWEQLGKQEHCRYTWDTKANSNKSVPYVSRCRFDRVYLRPAKEGPGSRMTPDHMALVGLEKLDCGRYTSDHWGIYCSFIL</sequence>
<comment type="cofactor">
    <cofactor evidence="2">
        <name>Mg(2+)</name>
        <dbReference type="ChEBI" id="CHEBI:18420"/>
    </cofactor>
</comment>
<feature type="domain" description="Endonuclease/exonuclease/phosphatase" evidence="14">
    <location>
        <begin position="279"/>
        <end position="515"/>
    </location>
</feature>
<keyword evidence="16" id="KW-1185">Reference proteome</keyword>
<evidence type="ECO:0000313" key="16">
    <source>
        <dbReference type="Proteomes" id="UP000694557"/>
    </source>
</evidence>
<dbReference type="CDD" id="cd09080">
    <property type="entry name" value="TDP2"/>
    <property type="match status" value="1"/>
</dbReference>
<dbReference type="Proteomes" id="UP000694557">
    <property type="component" value="Unassembled WGS sequence"/>
</dbReference>
<dbReference type="GO" id="GO:0006302">
    <property type="term" value="P:double-strand break repair"/>
    <property type="evidence" value="ECO:0007669"/>
    <property type="project" value="TreeGrafter"/>
</dbReference>
<evidence type="ECO:0000256" key="3">
    <source>
        <dbReference type="ARBA" id="ARBA00004322"/>
    </source>
</evidence>
<reference evidence="15" key="1">
    <citation type="submission" date="2025-08" db="UniProtKB">
        <authorList>
            <consortium name="Ensembl"/>
        </authorList>
    </citation>
    <scope>IDENTIFICATION</scope>
</reference>
<keyword evidence="11" id="KW-0539">Nucleus</keyword>
<feature type="compositionally biased region" description="Basic and acidic residues" evidence="13">
    <location>
        <begin position="222"/>
        <end position="233"/>
    </location>
</feature>
<dbReference type="InterPro" id="IPR036691">
    <property type="entry name" value="Endo/exonu/phosph_ase_sf"/>
</dbReference>
<dbReference type="InterPro" id="IPR051547">
    <property type="entry name" value="TDP2-like"/>
</dbReference>
<evidence type="ECO:0000256" key="5">
    <source>
        <dbReference type="ARBA" id="ARBA00022722"/>
    </source>
</evidence>
<dbReference type="GO" id="GO:0004518">
    <property type="term" value="F:nuclease activity"/>
    <property type="evidence" value="ECO:0007669"/>
    <property type="project" value="UniProtKB-KW"/>
</dbReference>
<evidence type="ECO:0000259" key="14">
    <source>
        <dbReference type="Pfam" id="PF03372"/>
    </source>
</evidence>